<keyword evidence="2" id="KW-1185">Reference proteome</keyword>
<protein>
    <submittedName>
        <fullName evidence="1">Uncharacterized protein</fullName>
    </submittedName>
</protein>
<reference evidence="1 2" key="1">
    <citation type="submission" date="2020-03" db="EMBL/GenBank/DDBJ databases">
        <title>Bradyrhizobium diversity isolated from nodules of Indigofera sp.</title>
        <authorList>
            <person name="Klepa M."/>
            <person name="Helene L."/>
            <person name="Hungria M."/>
        </authorList>
    </citation>
    <scope>NUCLEOTIDE SEQUENCE [LARGE SCALE GENOMIC DNA]</scope>
    <source>
        <strain evidence="1 2">WSM 1791</strain>
    </source>
</reference>
<proteinExistence type="predicted"/>
<comment type="caution">
    <text evidence="1">The sequence shown here is derived from an EMBL/GenBank/DDBJ whole genome shotgun (WGS) entry which is preliminary data.</text>
</comment>
<evidence type="ECO:0000313" key="1">
    <source>
        <dbReference type="EMBL" id="NOJ38409.1"/>
    </source>
</evidence>
<organism evidence="1 2">
    <name type="scientific">Bradyrhizobium australiense</name>
    <dbReference type="NCBI Taxonomy" id="2721161"/>
    <lineage>
        <taxon>Bacteria</taxon>
        <taxon>Pseudomonadati</taxon>
        <taxon>Pseudomonadota</taxon>
        <taxon>Alphaproteobacteria</taxon>
        <taxon>Hyphomicrobiales</taxon>
        <taxon>Nitrobacteraceae</taxon>
        <taxon>Bradyrhizobium</taxon>
    </lineage>
</organism>
<dbReference type="AlphaFoldDB" id="A0A7Y4GMD5"/>
<gene>
    <name evidence="1" type="ORF">HCN58_02050</name>
</gene>
<evidence type="ECO:0000313" key="2">
    <source>
        <dbReference type="Proteomes" id="UP000544122"/>
    </source>
</evidence>
<accession>A0A7Y4GMD5</accession>
<sequence length="73" mass="7718">MRAHPVIAVVTLILVGVGVKLTFFSSPIAAADAGSTKSASIDVAGIHREIKDLPVESFHDMTFVFPVAIDRAI</sequence>
<dbReference type="RefSeq" id="WP_171577699.1">
    <property type="nucleotide sequence ID" value="NZ_JAAVLX010000001.1"/>
</dbReference>
<dbReference type="Proteomes" id="UP000544122">
    <property type="component" value="Unassembled WGS sequence"/>
</dbReference>
<name>A0A7Y4GMD5_9BRAD</name>
<dbReference type="EMBL" id="JAAVLX010000001">
    <property type="protein sequence ID" value="NOJ38409.1"/>
    <property type="molecule type" value="Genomic_DNA"/>
</dbReference>